<comment type="caution">
    <text evidence="3">The sequence shown here is derived from an EMBL/GenBank/DDBJ whole genome shotgun (WGS) entry which is preliminary data.</text>
</comment>
<evidence type="ECO:0000313" key="4">
    <source>
        <dbReference type="Proteomes" id="UP000034006"/>
    </source>
</evidence>
<dbReference type="PANTHER" id="PTHR47618">
    <property type="entry name" value="BIFUNCTIONAL OLIGORIBONUCLEASE AND PAP PHOSPHATASE NRNA"/>
    <property type="match status" value="1"/>
</dbReference>
<dbReference type="InterPro" id="IPR003156">
    <property type="entry name" value="DHHA1_dom"/>
</dbReference>
<feature type="domain" description="DDH" evidence="1">
    <location>
        <begin position="23"/>
        <end position="168"/>
    </location>
</feature>
<dbReference type="InterPro" id="IPR038763">
    <property type="entry name" value="DHH_sf"/>
</dbReference>
<reference evidence="3 4" key="1">
    <citation type="journal article" date="2015" name="Nature">
        <title>rRNA introns, odd ribosomes, and small enigmatic genomes across a large radiation of phyla.</title>
        <authorList>
            <person name="Brown C.T."/>
            <person name="Hug L.A."/>
            <person name="Thomas B.C."/>
            <person name="Sharon I."/>
            <person name="Castelle C.J."/>
            <person name="Singh A."/>
            <person name="Wilkins M.J."/>
            <person name="Williams K.H."/>
            <person name="Banfield J.F."/>
        </authorList>
    </citation>
    <scope>NUCLEOTIDE SEQUENCE [LARGE SCALE GENOMIC DNA]</scope>
</reference>
<name>A0A0G1KW89_9BACT</name>
<proteinExistence type="predicted"/>
<accession>A0A0G1KW89</accession>
<dbReference type="Gene3D" id="3.90.1640.10">
    <property type="entry name" value="inorganic pyrophosphatase (n-terminal core)"/>
    <property type="match status" value="1"/>
</dbReference>
<dbReference type="InterPro" id="IPR001667">
    <property type="entry name" value="DDH_dom"/>
</dbReference>
<dbReference type="Proteomes" id="UP000034006">
    <property type="component" value="Unassembled WGS sequence"/>
</dbReference>
<dbReference type="Pfam" id="PF01368">
    <property type="entry name" value="DHH"/>
    <property type="match status" value="1"/>
</dbReference>
<dbReference type="PANTHER" id="PTHR47618:SF1">
    <property type="entry name" value="BIFUNCTIONAL OLIGORIBONUCLEASE AND PAP PHOSPHATASE NRNA"/>
    <property type="match status" value="1"/>
</dbReference>
<dbReference type="SUPFAM" id="SSF64182">
    <property type="entry name" value="DHH phosphoesterases"/>
    <property type="match status" value="1"/>
</dbReference>
<sequence length="350" mass="39330">MHFSQVSAEFADKFFELVDSVTNIAVTAHVSPDSDSIASVLSVYEILTTKYPEKNIRIIYSAEPQDHLRVFQNHDKIEFVPDIADHLDQTELLLMLDGGQYSRFSIYPEKLHRIPYTICIDHHPSPISDFSLSLVVPSSSSCAQLVYLALCGDLTISPRLAEVFLLGILGDTGNFNYLKPNQTEILTIAKKMIEIANVEIQEFQSRYQSIPKRAFELVKELMKNTVFSTSPKWPDYQYSFIDKEVIDTGEFSDSEISEACGIYLSHFLRTVKGFTWGFVITPRSLGECSISARSLPRSVSVRDLMERTGLGGGHDRAAGGTFKKTDKDVEVSTSITWLIKWLGDHDPVLS</sequence>
<dbReference type="EMBL" id="LCIH01000003">
    <property type="protein sequence ID" value="KKT52164.1"/>
    <property type="molecule type" value="Genomic_DNA"/>
</dbReference>
<protein>
    <submittedName>
        <fullName evidence="3">DHHA1 domain protein</fullName>
    </submittedName>
</protein>
<dbReference type="Pfam" id="PF02272">
    <property type="entry name" value="DHHA1"/>
    <property type="match status" value="1"/>
</dbReference>
<dbReference type="Gene3D" id="3.10.310.30">
    <property type="match status" value="1"/>
</dbReference>
<evidence type="ECO:0000313" key="3">
    <source>
        <dbReference type="EMBL" id="KKT52164.1"/>
    </source>
</evidence>
<gene>
    <name evidence="3" type="ORF">UW44_C0003G0007</name>
</gene>
<evidence type="ECO:0000259" key="2">
    <source>
        <dbReference type="Pfam" id="PF02272"/>
    </source>
</evidence>
<evidence type="ECO:0000259" key="1">
    <source>
        <dbReference type="Pfam" id="PF01368"/>
    </source>
</evidence>
<feature type="domain" description="DHHA1" evidence="2">
    <location>
        <begin position="258"/>
        <end position="326"/>
    </location>
</feature>
<dbReference type="AlphaFoldDB" id="A0A0G1KW89"/>
<dbReference type="GO" id="GO:0003676">
    <property type="term" value="F:nucleic acid binding"/>
    <property type="evidence" value="ECO:0007669"/>
    <property type="project" value="InterPro"/>
</dbReference>
<dbReference type="STRING" id="1618387.UW44_C0003G0007"/>
<dbReference type="InterPro" id="IPR051319">
    <property type="entry name" value="Oligoribo/pAp-PDE_c-di-AMP_PDE"/>
</dbReference>
<organism evidence="3 4">
    <name type="scientific">Candidatus Collierbacteria bacterium GW2011_GWB2_44_22</name>
    <dbReference type="NCBI Taxonomy" id="1618387"/>
    <lineage>
        <taxon>Bacteria</taxon>
        <taxon>Candidatus Collieribacteriota</taxon>
    </lineage>
</organism>